<organism evidence="1 2">
    <name type="scientific">Enterococcus alishanensis</name>
    <dbReference type="NCBI Taxonomy" id="1303817"/>
    <lineage>
        <taxon>Bacteria</taxon>
        <taxon>Bacillati</taxon>
        <taxon>Bacillota</taxon>
        <taxon>Bacilli</taxon>
        <taxon>Lactobacillales</taxon>
        <taxon>Enterococcaceae</taxon>
        <taxon>Enterococcus</taxon>
    </lineage>
</organism>
<reference evidence="1 2" key="1">
    <citation type="submission" date="2021-06" db="EMBL/GenBank/DDBJ databases">
        <title>Enterococcus alishanensis sp. nov., a novel lactic acid bacterium isolated from fresh coffee beans.</title>
        <authorList>
            <person name="Chen Y.-S."/>
        </authorList>
    </citation>
    <scope>NUCLEOTIDE SEQUENCE [LARGE SCALE GENOMIC DNA]</scope>
    <source>
        <strain evidence="1 2">ALS3</strain>
    </source>
</reference>
<accession>A0ABS6TH79</accession>
<evidence type="ECO:0000313" key="1">
    <source>
        <dbReference type="EMBL" id="MBV7392285.1"/>
    </source>
</evidence>
<dbReference type="EMBL" id="JAHUZB010000009">
    <property type="protein sequence ID" value="MBV7392285.1"/>
    <property type="molecule type" value="Genomic_DNA"/>
</dbReference>
<sequence length="80" mass="9176">MSTNTKIGLSILTLTGTYAMANFSKKTLKRIEREVTRRKTKKIVKNTFNNNKKFLDISDDLSDSELDALNQFFKKVGTEK</sequence>
<protein>
    <submittedName>
        <fullName evidence="1">Uncharacterized protein</fullName>
    </submittedName>
</protein>
<gene>
    <name evidence="1" type="ORF">KUA55_16500</name>
</gene>
<dbReference type="Proteomes" id="UP000774130">
    <property type="component" value="Unassembled WGS sequence"/>
</dbReference>
<comment type="caution">
    <text evidence="1">The sequence shown here is derived from an EMBL/GenBank/DDBJ whole genome shotgun (WGS) entry which is preliminary data.</text>
</comment>
<evidence type="ECO:0000313" key="2">
    <source>
        <dbReference type="Proteomes" id="UP000774130"/>
    </source>
</evidence>
<keyword evidence="2" id="KW-1185">Reference proteome</keyword>
<name>A0ABS6TH79_9ENTE</name>
<proteinExistence type="predicted"/>
<dbReference type="RefSeq" id="WP_218327497.1">
    <property type="nucleotide sequence ID" value="NZ_JAHUZB010000009.1"/>
</dbReference>